<accession>A0A8T9MYX2</accession>
<evidence type="ECO:0000313" key="5">
    <source>
        <dbReference type="Proteomes" id="UP000831534"/>
    </source>
</evidence>
<evidence type="ECO:0000256" key="1">
    <source>
        <dbReference type="ARBA" id="ARBA00023125"/>
    </source>
</evidence>
<dbReference type="SMART" id="SM00530">
    <property type="entry name" value="HTH_XRE"/>
    <property type="match status" value="1"/>
</dbReference>
<dbReference type="EMBL" id="CP091521">
    <property type="protein sequence ID" value="UOP05596.1"/>
    <property type="molecule type" value="Genomic_DNA"/>
</dbReference>
<keyword evidence="1" id="KW-0238">DNA-binding</keyword>
<gene>
    <name evidence="4" type="ORF">LVJ77_05760</name>
</gene>
<dbReference type="InterPro" id="IPR010982">
    <property type="entry name" value="Lambda_DNA-bd_dom_sf"/>
</dbReference>
<feature type="domain" description="HTH cro/C1-type" evidence="3">
    <location>
        <begin position="13"/>
        <end position="67"/>
    </location>
</feature>
<dbReference type="KEGG" id="ckh:LVJ77_05760"/>
<dbReference type="Pfam" id="PF01381">
    <property type="entry name" value="HTH_3"/>
    <property type="match status" value="1"/>
</dbReference>
<evidence type="ECO:0000313" key="4">
    <source>
        <dbReference type="EMBL" id="UOP05596.1"/>
    </source>
</evidence>
<dbReference type="GO" id="GO:0003677">
    <property type="term" value="F:DNA binding"/>
    <property type="evidence" value="ECO:0007669"/>
    <property type="project" value="UniProtKB-KW"/>
</dbReference>
<evidence type="ECO:0000256" key="2">
    <source>
        <dbReference type="SAM" id="Coils"/>
    </source>
</evidence>
<feature type="coiled-coil region" evidence="2">
    <location>
        <begin position="102"/>
        <end position="157"/>
    </location>
</feature>
<name>A0A8T9MYX2_9NEIS</name>
<protein>
    <submittedName>
        <fullName evidence="4">Helix-turn-helix domain-containing protein</fullName>
    </submittedName>
</protein>
<dbReference type="AlphaFoldDB" id="A0A8T9MYX2"/>
<dbReference type="SUPFAM" id="SSF47413">
    <property type="entry name" value="lambda repressor-like DNA-binding domains"/>
    <property type="match status" value="1"/>
</dbReference>
<keyword evidence="5" id="KW-1185">Reference proteome</keyword>
<dbReference type="Proteomes" id="UP000831534">
    <property type="component" value="Chromosome"/>
</dbReference>
<evidence type="ECO:0000259" key="3">
    <source>
        <dbReference type="PROSITE" id="PS50943"/>
    </source>
</evidence>
<dbReference type="CDD" id="cd00093">
    <property type="entry name" value="HTH_XRE"/>
    <property type="match status" value="1"/>
</dbReference>
<dbReference type="PANTHER" id="PTHR46558">
    <property type="entry name" value="TRACRIPTIONAL REGULATORY PROTEIN-RELATED-RELATED"/>
    <property type="match status" value="1"/>
</dbReference>
<dbReference type="InterPro" id="IPR001387">
    <property type="entry name" value="Cro/C1-type_HTH"/>
</dbReference>
<keyword evidence="2" id="KW-0175">Coiled coil</keyword>
<reference evidence="4" key="1">
    <citation type="journal article" date="2022" name="Res Sq">
        <title>Evolution of multicellular longitudinally dividing oral cavity symbionts (Neisseriaceae).</title>
        <authorList>
            <person name="Nyongesa S."/>
            <person name="Weber P."/>
            <person name="Bernet E."/>
            <person name="Pullido F."/>
            <person name="Nieckarz M."/>
            <person name="Delaby M."/>
            <person name="Nieves C."/>
            <person name="Viehboeck T."/>
            <person name="Krause N."/>
            <person name="Rivera-Millot A."/>
            <person name="Nakamura A."/>
            <person name="Vischer N."/>
            <person name="VanNieuwenhze M."/>
            <person name="Brun Y."/>
            <person name="Cava F."/>
            <person name="Bulgheresi S."/>
            <person name="Veyrier F."/>
        </authorList>
    </citation>
    <scope>NUCLEOTIDE SEQUENCE</scope>
    <source>
        <strain evidence="4">17694</strain>
    </source>
</reference>
<proteinExistence type="predicted"/>
<sequence>MTTSNLNINPHKLRNLRSRRKLSQQEVADKLGLSRSAYAKWENGQTKINVEHIKALASVLEKDIMELFSELLGTNTNIGGVVGSMGDHSTVEYADPELAIENAKLTAENKELRAELKGKDELLKSKEQTIQKCERENQTLQDLVASLQDLVASLKEQLATK</sequence>
<dbReference type="Gene3D" id="1.10.260.40">
    <property type="entry name" value="lambda repressor-like DNA-binding domains"/>
    <property type="match status" value="1"/>
</dbReference>
<dbReference type="RefSeq" id="WP_051255629.1">
    <property type="nucleotide sequence ID" value="NZ_CP091521.1"/>
</dbReference>
<dbReference type="PANTHER" id="PTHR46558:SF4">
    <property type="entry name" value="DNA-BIDING PHAGE PROTEIN"/>
    <property type="match status" value="1"/>
</dbReference>
<reference evidence="4" key="2">
    <citation type="submission" date="2024-09" db="EMBL/GenBank/DDBJ databases">
        <authorList>
            <person name="Veyrier F.J."/>
        </authorList>
    </citation>
    <scope>NUCLEOTIDE SEQUENCE</scope>
    <source>
        <strain evidence="4">17694</strain>
    </source>
</reference>
<dbReference type="PROSITE" id="PS50943">
    <property type="entry name" value="HTH_CROC1"/>
    <property type="match status" value="1"/>
</dbReference>
<organism evidence="4 5">
    <name type="scientific">Conchiformibius kuhniae</name>
    <dbReference type="NCBI Taxonomy" id="211502"/>
    <lineage>
        <taxon>Bacteria</taxon>
        <taxon>Pseudomonadati</taxon>
        <taxon>Pseudomonadota</taxon>
        <taxon>Betaproteobacteria</taxon>
        <taxon>Neisseriales</taxon>
        <taxon>Neisseriaceae</taxon>
        <taxon>Conchiformibius</taxon>
    </lineage>
</organism>